<protein>
    <submittedName>
        <fullName evidence="2">MarR family transcriptional regulator</fullName>
    </submittedName>
</protein>
<dbReference type="PANTHER" id="PTHR33164:SF43">
    <property type="entry name" value="HTH-TYPE TRANSCRIPTIONAL REPRESSOR YETL"/>
    <property type="match status" value="1"/>
</dbReference>
<comment type="caution">
    <text evidence="2">The sequence shown here is derived from an EMBL/GenBank/DDBJ whole genome shotgun (WGS) entry which is preliminary data.</text>
</comment>
<dbReference type="Proteomes" id="UP001501570">
    <property type="component" value="Unassembled WGS sequence"/>
</dbReference>
<dbReference type="InterPro" id="IPR039422">
    <property type="entry name" value="MarR/SlyA-like"/>
</dbReference>
<dbReference type="EMBL" id="BAABJQ010000013">
    <property type="protein sequence ID" value="GAA5190082.1"/>
    <property type="molecule type" value="Genomic_DNA"/>
</dbReference>
<name>A0ABP9S3U4_9ACTN</name>
<organism evidence="2 3">
    <name type="scientific">Rugosimonospora acidiphila</name>
    <dbReference type="NCBI Taxonomy" id="556531"/>
    <lineage>
        <taxon>Bacteria</taxon>
        <taxon>Bacillati</taxon>
        <taxon>Actinomycetota</taxon>
        <taxon>Actinomycetes</taxon>
        <taxon>Micromonosporales</taxon>
        <taxon>Micromonosporaceae</taxon>
        <taxon>Rugosimonospora</taxon>
    </lineage>
</organism>
<accession>A0ABP9S3U4</accession>
<dbReference type="InterPro" id="IPR036388">
    <property type="entry name" value="WH-like_DNA-bd_sf"/>
</dbReference>
<keyword evidence="3" id="KW-1185">Reference proteome</keyword>
<dbReference type="PROSITE" id="PS50995">
    <property type="entry name" value="HTH_MARR_2"/>
    <property type="match status" value="1"/>
</dbReference>
<evidence type="ECO:0000259" key="1">
    <source>
        <dbReference type="PROSITE" id="PS50995"/>
    </source>
</evidence>
<reference evidence="3" key="1">
    <citation type="journal article" date="2019" name="Int. J. Syst. Evol. Microbiol.">
        <title>The Global Catalogue of Microorganisms (GCM) 10K type strain sequencing project: providing services to taxonomists for standard genome sequencing and annotation.</title>
        <authorList>
            <consortium name="The Broad Institute Genomics Platform"/>
            <consortium name="The Broad Institute Genome Sequencing Center for Infectious Disease"/>
            <person name="Wu L."/>
            <person name="Ma J."/>
        </authorList>
    </citation>
    <scope>NUCLEOTIDE SEQUENCE [LARGE SCALE GENOMIC DNA]</scope>
    <source>
        <strain evidence="3">JCM 18304</strain>
    </source>
</reference>
<sequence length="152" mass="16942">MVECYRISVKSADADESLPEAFWNVARALRHQARHTLTPWDITPSQSRALGVLLHHGAMRLSDLAEHLRIAPRSATEVVDDLQSRGLAERRPDAHDRRATLVALTEAGTATGNAIREARQAETERVFGCLDERDQAALARILRQLRSVIPPH</sequence>
<evidence type="ECO:0000313" key="3">
    <source>
        <dbReference type="Proteomes" id="UP001501570"/>
    </source>
</evidence>
<dbReference type="InterPro" id="IPR000835">
    <property type="entry name" value="HTH_MarR-typ"/>
</dbReference>
<feature type="domain" description="HTH marR-type" evidence="1">
    <location>
        <begin position="15"/>
        <end position="147"/>
    </location>
</feature>
<proteinExistence type="predicted"/>
<dbReference type="PANTHER" id="PTHR33164">
    <property type="entry name" value="TRANSCRIPTIONAL REGULATOR, MARR FAMILY"/>
    <property type="match status" value="1"/>
</dbReference>
<dbReference type="Gene3D" id="1.10.10.10">
    <property type="entry name" value="Winged helix-like DNA-binding domain superfamily/Winged helix DNA-binding domain"/>
    <property type="match status" value="1"/>
</dbReference>
<dbReference type="SMART" id="SM00347">
    <property type="entry name" value="HTH_MARR"/>
    <property type="match status" value="1"/>
</dbReference>
<dbReference type="SUPFAM" id="SSF46785">
    <property type="entry name" value="Winged helix' DNA-binding domain"/>
    <property type="match status" value="1"/>
</dbReference>
<dbReference type="PRINTS" id="PR00598">
    <property type="entry name" value="HTHMARR"/>
</dbReference>
<dbReference type="Pfam" id="PF12802">
    <property type="entry name" value="MarR_2"/>
    <property type="match status" value="1"/>
</dbReference>
<dbReference type="InterPro" id="IPR036390">
    <property type="entry name" value="WH_DNA-bd_sf"/>
</dbReference>
<gene>
    <name evidence="2" type="ORF">GCM10023322_44340</name>
</gene>
<evidence type="ECO:0000313" key="2">
    <source>
        <dbReference type="EMBL" id="GAA5190082.1"/>
    </source>
</evidence>